<dbReference type="eggNOG" id="ENOG5033A5I">
    <property type="taxonomic scope" value="Bacteria"/>
</dbReference>
<evidence type="ECO:0000256" key="1">
    <source>
        <dbReference type="SAM" id="Phobius"/>
    </source>
</evidence>
<keyword evidence="1" id="KW-0812">Transmembrane</keyword>
<comment type="caution">
    <text evidence="2">The sequence shown here is derived from an EMBL/GenBank/DDBJ whole genome shotgun (WGS) entry which is preliminary data.</text>
</comment>
<proteinExistence type="predicted"/>
<dbReference type="Pfam" id="PF14897">
    <property type="entry name" value="EpsG"/>
    <property type="match status" value="1"/>
</dbReference>
<evidence type="ECO:0000313" key="2">
    <source>
        <dbReference type="EMBL" id="GAE44173.1"/>
    </source>
</evidence>
<dbReference type="InterPro" id="IPR049458">
    <property type="entry name" value="EpsG-like"/>
</dbReference>
<protein>
    <submittedName>
        <fullName evidence="2">Capsular polysaccharide biosynthesis protein</fullName>
    </submittedName>
</protein>
<feature type="transmembrane region" description="Helical" evidence="1">
    <location>
        <begin position="325"/>
        <end position="340"/>
    </location>
</feature>
<feature type="transmembrane region" description="Helical" evidence="1">
    <location>
        <begin position="275"/>
        <end position="295"/>
    </location>
</feature>
<feature type="transmembrane region" description="Helical" evidence="1">
    <location>
        <begin position="168"/>
        <end position="192"/>
    </location>
</feature>
<reference evidence="2 3" key="1">
    <citation type="submission" date="2013-12" db="EMBL/GenBank/DDBJ databases">
        <title>NBRP : Genome information of microbial organism related human and environment.</title>
        <authorList>
            <person name="Hattori M."/>
            <person name="Oshima K."/>
            <person name="Inaba H."/>
            <person name="Suda W."/>
            <person name="Sakamoto M."/>
            <person name="Iino T."/>
            <person name="Kitahara M."/>
            <person name="Oshida Y."/>
            <person name="Iida T."/>
            <person name="Kudo T."/>
            <person name="Itoh T."/>
            <person name="Ahmed I."/>
            <person name="Ohkuma M."/>
        </authorList>
    </citation>
    <scope>NUCLEOTIDE SEQUENCE [LARGE SCALE GENOMIC DNA]</scope>
    <source>
        <strain evidence="2 3">JCM 21738</strain>
    </source>
</reference>
<keyword evidence="3" id="KW-1185">Reference proteome</keyword>
<keyword evidence="1" id="KW-1133">Transmembrane helix</keyword>
<name>W4RJW0_9BACI</name>
<dbReference type="AlphaFoldDB" id="W4RJW0"/>
<gene>
    <name evidence="2" type="ORF">JCM21738_860</name>
</gene>
<organism evidence="2 3">
    <name type="scientific">Mesobacillus boroniphilus JCM 21738</name>
    <dbReference type="NCBI Taxonomy" id="1294265"/>
    <lineage>
        <taxon>Bacteria</taxon>
        <taxon>Bacillati</taxon>
        <taxon>Bacillota</taxon>
        <taxon>Bacilli</taxon>
        <taxon>Bacillales</taxon>
        <taxon>Bacillaceae</taxon>
        <taxon>Mesobacillus</taxon>
    </lineage>
</organism>
<feature type="transmembrane region" description="Helical" evidence="1">
    <location>
        <begin position="39"/>
        <end position="58"/>
    </location>
</feature>
<dbReference type="RefSeq" id="WP_023625820.1">
    <property type="nucleotide sequence ID" value="NZ_BAUW01000006.1"/>
</dbReference>
<accession>W4RJW0</accession>
<feature type="transmembrane region" description="Helical" evidence="1">
    <location>
        <begin position="101"/>
        <end position="119"/>
    </location>
</feature>
<feature type="transmembrane region" description="Helical" evidence="1">
    <location>
        <begin position="6"/>
        <end position="27"/>
    </location>
</feature>
<feature type="transmembrane region" description="Helical" evidence="1">
    <location>
        <begin position="204"/>
        <end position="225"/>
    </location>
</feature>
<dbReference type="EMBL" id="BAUW01000006">
    <property type="protein sequence ID" value="GAE44173.1"/>
    <property type="molecule type" value="Genomic_DNA"/>
</dbReference>
<feature type="transmembrane region" description="Helical" evidence="1">
    <location>
        <begin position="245"/>
        <end position="263"/>
    </location>
</feature>
<feature type="transmembrane region" description="Helical" evidence="1">
    <location>
        <begin position="131"/>
        <end position="156"/>
    </location>
</feature>
<dbReference type="Proteomes" id="UP000018949">
    <property type="component" value="Unassembled WGS sequence"/>
</dbReference>
<feature type="transmembrane region" description="Helical" evidence="1">
    <location>
        <begin position="301"/>
        <end position="318"/>
    </location>
</feature>
<keyword evidence="1" id="KW-0472">Membrane</keyword>
<evidence type="ECO:0000313" key="3">
    <source>
        <dbReference type="Proteomes" id="UP000018949"/>
    </source>
</evidence>
<sequence>MEVLWLNLLIVFIFSLLARYFAIPAFNTASMTTISLQKIYVIGSLLSLALVSGLRSNIGDTYFYKHAFEVNDFTWEQVKNQDNIGFWIFQMLLKNFSDDPQILIFTAAIITNILIILVFSKYSRHFELSTFVYITGGLYLVTMNGIRQSLTAAIIFMATRFLISGNFFAYALIVLFASTFHESALILLPIYFLVRYKAWSRATLMLLVIAVVIVIGFDQFSSILFSSLEDTQYGHYKDFQEGGANVIRVAVFGTPLIIAFFGREKLREIFPESDYIVNMALIGLVFMIVSTQNWIFARFNIYFELYQLILVGWIVKLFHDKEQRFVYLGIIVCYFLFYYYESVVTLNIQYRSEYITFLSS</sequence>